<proteinExistence type="predicted"/>
<keyword evidence="2" id="KW-1185">Reference proteome</keyword>
<gene>
    <name evidence="1" type="ORF">IE53DRAFT_390359</name>
</gene>
<organism evidence="1 2">
    <name type="scientific">Violaceomyces palustris</name>
    <dbReference type="NCBI Taxonomy" id="1673888"/>
    <lineage>
        <taxon>Eukaryota</taxon>
        <taxon>Fungi</taxon>
        <taxon>Dikarya</taxon>
        <taxon>Basidiomycota</taxon>
        <taxon>Ustilaginomycotina</taxon>
        <taxon>Ustilaginomycetes</taxon>
        <taxon>Violaceomycetales</taxon>
        <taxon>Violaceomycetaceae</taxon>
        <taxon>Violaceomyces</taxon>
    </lineage>
</organism>
<reference evidence="1 2" key="1">
    <citation type="journal article" date="2018" name="Mol. Biol. Evol.">
        <title>Broad Genomic Sampling Reveals a Smut Pathogenic Ancestry of the Fungal Clade Ustilaginomycotina.</title>
        <authorList>
            <person name="Kijpornyongpan T."/>
            <person name="Mondo S.J."/>
            <person name="Barry K."/>
            <person name="Sandor L."/>
            <person name="Lee J."/>
            <person name="Lipzen A."/>
            <person name="Pangilinan J."/>
            <person name="LaButti K."/>
            <person name="Hainaut M."/>
            <person name="Henrissat B."/>
            <person name="Grigoriev I.V."/>
            <person name="Spatafora J.W."/>
            <person name="Aime M.C."/>
        </authorList>
    </citation>
    <scope>NUCLEOTIDE SEQUENCE [LARGE SCALE GENOMIC DNA]</scope>
    <source>
        <strain evidence="1 2">SA 807</strain>
    </source>
</reference>
<sequence length="57" mass="6156">MEGEPRTPPIPSQIAPLHHDNSPLLSFGTLDGHLPYPLDPPSLRKGKMHEGKSCNGS</sequence>
<dbReference type="Proteomes" id="UP000245626">
    <property type="component" value="Unassembled WGS sequence"/>
</dbReference>
<evidence type="ECO:0000313" key="2">
    <source>
        <dbReference type="Proteomes" id="UP000245626"/>
    </source>
</evidence>
<protein>
    <submittedName>
        <fullName evidence="1">Uncharacterized protein</fullName>
    </submittedName>
</protein>
<accession>A0ACD0NNX3</accession>
<name>A0ACD0NNX3_9BASI</name>
<evidence type="ECO:0000313" key="1">
    <source>
        <dbReference type="EMBL" id="PWN47503.1"/>
    </source>
</evidence>
<dbReference type="EMBL" id="KZ820414">
    <property type="protein sequence ID" value="PWN47503.1"/>
    <property type="molecule type" value="Genomic_DNA"/>
</dbReference>